<dbReference type="Proteomes" id="UP000191980">
    <property type="component" value="Unassembled WGS sequence"/>
</dbReference>
<name>A0A1V8M7F5_9GAMM</name>
<sequence length="96" mass="10822">MKRSFSFIRKALSPPILYDSIKTALVVGLLLNLINNGQTLYAFGQAIFHLIRQGQASFNVKETGVNWNNFYSIFLCHFAFQHTPVQKAHSHNVSPG</sequence>
<keyword evidence="2" id="KW-1185">Reference proteome</keyword>
<evidence type="ECO:0000313" key="1">
    <source>
        <dbReference type="EMBL" id="OQK17477.1"/>
    </source>
</evidence>
<dbReference type="STRING" id="1420851.AU255_06250"/>
<proteinExistence type="predicted"/>
<dbReference type="EMBL" id="LPUF01000001">
    <property type="protein sequence ID" value="OQK17477.1"/>
    <property type="molecule type" value="Genomic_DNA"/>
</dbReference>
<protein>
    <submittedName>
        <fullName evidence="1">Uncharacterized protein</fullName>
    </submittedName>
</protein>
<organism evidence="1 2">
    <name type="scientific">Methyloprofundus sedimenti</name>
    <dbReference type="NCBI Taxonomy" id="1420851"/>
    <lineage>
        <taxon>Bacteria</taxon>
        <taxon>Pseudomonadati</taxon>
        <taxon>Pseudomonadota</taxon>
        <taxon>Gammaproteobacteria</taxon>
        <taxon>Methylococcales</taxon>
        <taxon>Methylococcaceae</taxon>
        <taxon>Methyloprofundus</taxon>
    </lineage>
</organism>
<evidence type="ECO:0000313" key="2">
    <source>
        <dbReference type="Proteomes" id="UP000191980"/>
    </source>
</evidence>
<dbReference type="AlphaFoldDB" id="A0A1V8M7F5"/>
<comment type="caution">
    <text evidence="1">The sequence shown here is derived from an EMBL/GenBank/DDBJ whole genome shotgun (WGS) entry which is preliminary data.</text>
</comment>
<accession>A0A1V8M7F5</accession>
<gene>
    <name evidence="1" type="ORF">AU255_06250</name>
</gene>
<reference evidence="1 2" key="1">
    <citation type="submission" date="2015-12" db="EMBL/GenBank/DDBJ databases">
        <authorList>
            <person name="Shamseldin A."/>
            <person name="Moawad H."/>
            <person name="Abd El-Rahim W.M."/>
            <person name="Sadowsky M.J."/>
        </authorList>
    </citation>
    <scope>NUCLEOTIDE SEQUENCE [LARGE SCALE GENOMIC DNA]</scope>
    <source>
        <strain evidence="1 2">WF1</strain>
    </source>
</reference>